<organism evidence="1">
    <name type="scientific">freshwater metagenome</name>
    <dbReference type="NCBI Taxonomy" id="449393"/>
    <lineage>
        <taxon>unclassified sequences</taxon>
        <taxon>metagenomes</taxon>
        <taxon>ecological metagenomes</taxon>
    </lineage>
</organism>
<gene>
    <name evidence="1" type="ORF">UFOPK1726_00733</name>
</gene>
<dbReference type="AlphaFoldDB" id="A0A6J6EV64"/>
<dbReference type="InterPro" id="IPR029033">
    <property type="entry name" value="His_PPase_superfam"/>
</dbReference>
<dbReference type="EMBL" id="CAEZTT010000079">
    <property type="protein sequence ID" value="CAB4578523.1"/>
    <property type="molecule type" value="Genomic_DNA"/>
</dbReference>
<evidence type="ECO:0000313" key="1">
    <source>
        <dbReference type="EMBL" id="CAB4578523.1"/>
    </source>
</evidence>
<protein>
    <submittedName>
        <fullName evidence="1">Unannotated protein</fullName>
    </submittedName>
</protein>
<name>A0A6J6EV64_9ZZZZ</name>
<reference evidence="1" key="1">
    <citation type="submission" date="2020-05" db="EMBL/GenBank/DDBJ databases">
        <authorList>
            <person name="Chiriac C."/>
            <person name="Salcher M."/>
            <person name="Ghai R."/>
            <person name="Kavagutti S V."/>
        </authorList>
    </citation>
    <scope>NUCLEOTIDE SEQUENCE</scope>
</reference>
<accession>A0A6J6EV64</accession>
<dbReference type="SUPFAM" id="SSF53254">
    <property type="entry name" value="Phosphoglycerate mutase-like"/>
    <property type="match status" value="1"/>
</dbReference>
<proteinExistence type="predicted"/>
<sequence>MDGTVRVFLFRNAYSCGNYKKEVGGVSRLIKTLRHDPALTMYGVLQTLLQNTDDVPLDPAIIDGRTVYPIYVSCLMRSWQTAILLFGHRVPAGESHNLLLKITPFIKESGAGMDNSPSSFEEQLDDITNFIAVLRGLSQIIRREKPKGTWSRHEFGADYFSNIEKIERRVNSILSLTSIAVEIDGDVTEIKMDADPIRVSSRYIRNITRTINRINNEGIVDRRTRPREMTGGTKYTGDYLSSNIFSALDRLLVLNPDSKKNVIMVVHKNMMRSFFESCSEKNKCTVNIPGGYTTEKFRANTDRYSTFCLDVSLKYRGITMTQVERESVTINRFIAGQQVPADDIRFFIDECELQCGNYNYDKCGDKLEDPDRRVPTYLYGGKTRRRHDLKQRKTRK</sequence>